<evidence type="ECO:0000313" key="3">
    <source>
        <dbReference type="EMBL" id="APU12319.1"/>
    </source>
</evidence>
<evidence type="ECO:0008006" key="5">
    <source>
        <dbReference type="Google" id="ProtNLM"/>
    </source>
</evidence>
<feature type="signal peptide" evidence="2">
    <location>
        <begin position="1"/>
        <end position="23"/>
    </location>
</feature>
<feature type="chain" id="PRO_5042242033" description="Carboxypeptidase regulatory-like domain-containing protein" evidence="2">
    <location>
        <begin position="24"/>
        <end position="146"/>
    </location>
</feature>
<dbReference type="EMBL" id="CP016076">
    <property type="protein sequence ID" value="APU12319.1"/>
    <property type="molecule type" value="Genomic_DNA"/>
</dbReference>
<evidence type="ECO:0000313" key="4">
    <source>
        <dbReference type="Proteomes" id="UP000185511"/>
    </source>
</evidence>
<sequence>MAPRHRRPLAGAVLVLLTVVITAACSGGSDSGARPVSDTDTDTGSGVRTSATFQGRVETTTGAAVPGCLIVPTAVDGATEIPEMAVISDDEGAFTWTLPAGAYTFSTTCDSETNPDALAAHDGLSGTSDEVRADRAETTSVTIVVE</sequence>
<organism evidence="3 4">
    <name type="scientific">Actinoalloteichus fjordicus</name>
    <dbReference type="NCBI Taxonomy" id="1612552"/>
    <lineage>
        <taxon>Bacteria</taxon>
        <taxon>Bacillati</taxon>
        <taxon>Actinomycetota</taxon>
        <taxon>Actinomycetes</taxon>
        <taxon>Pseudonocardiales</taxon>
        <taxon>Pseudonocardiaceae</taxon>
        <taxon>Actinoalloteichus</taxon>
    </lineage>
</organism>
<dbReference type="KEGG" id="acad:UA74_01140"/>
<proteinExistence type="predicted"/>
<name>A0AAC9PPR0_9PSEU</name>
<evidence type="ECO:0000256" key="1">
    <source>
        <dbReference type="SAM" id="MobiDB-lite"/>
    </source>
</evidence>
<dbReference type="PROSITE" id="PS51257">
    <property type="entry name" value="PROKAR_LIPOPROTEIN"/>
    <property type="match status" value="1"/>
</dbReference>
<gene>
    <name evidence="3" type="ORF">UA74_01140</name>
</gene>
<accession>A0AAC9PPR0</accession>
<dbReference type="Proteomes" id="UP000185511">
    <property type="component" value="Chromosome"/>
</dbReference>
<dbReference type="InterPro" id="IPR008969">
    <property type="entry name" value="CarboxyPept-like_regulatory"/>
</dbReference>
<protein>
    <recommendedName>
        <fullName evidence="5">Carboxypeptidase regulatory-like domain-containing protein</fullName>
    </recommendedName>
</protein>
<dbReference type="SUPFAM" id="SSF49464">
    <property type="entry name" value="Carboxypeptidase regulatory domain-like"/>
    <property type="match status" value="1"/>
</dbReference>
<keyword evidence="4" id="KW-1185">Reference proteome</keyword>
<evidence type="ECO:0000256" key="2">
    <source>
        <dbReference type="SAM" id="SignalP"/>
    </source>
</evidence>
<keyword evidence="2" id="KW-0732">Signal</keyword>
<dbReference type="AlphaFoldDB" id="A0AAC9PPR0"/>
<dbReference type="RefSeq" id="WP_075738100.1">
    <property type="nucleotide sequence ID" value="NZ_CP016076.1"/>
</dbReference>
<reference evidence="4" key="1">
    <citation type="submission" date="2016-06" db="EMBL/GenBank/DDBJ databases">
        <title>Complete genome sequence of Actinoalloteichus fjordicus DSM 46855 (=ADI127-17), type strain of the new species Actinoalloteichus fjordicus.</title>
        <authorList>
            <person name="Ruckert C."/>
            <person name="Nouioui I."/>
            <person name="Willmese J."/>
            <person name="van Wezel G."/>
            <person name="Klenk H.-P."/>
            <person name="Kalinowski J."/>
            <person name="Zotchev S.B."/>
        </authorList>
    </citation>
    <scope>NUCLEOTIDE SEQUENCE [LARGE SCALE GENOMIC DNA]</scope>
    <source>
        <strain evidence="4">ADI127-7</strain>
    </source>
</reference>
<feature type="region of interest" description="Disordered" evidence="1">
    <location>
        <begin position="27"/>
        <end position="48"/>
    </location>
</feature>